<keyword evidence="2" id="KW-1185">Reference proteome</keyword>
<reference evidence="1 2" key="1">
    <citation type="submission" date="2024-11" db="EMBL/GenBank/DDBJ databases">
        <title>Chromosome-level genome assembly of the freshwater bivalve Anodonta woodiana.</title>
        <authorList>
            <person name="Chen X."/>
        </authorList>
    </citation>
    <scope>NUCLEOTIDE SEQUENCE [LARGE SCALE GENOMIC DNA]</scope>
    <source>
        <strain evidence="1">MN2024</strain>
        <tissue evidence="1">Gills</tissue>
    </source>
</reference>
<dbReference type="EMBL" id="JBJQND010000014">
    <property type="protein sequence ID" value="KAL3855395.1"/>
    <property type="molecule type" value="Genomic_DNA"/>
</dbReference>
<organism evidence="1 2">
    <name type="scientific">Sinanodonta woodiana</name>
    <name type="common">Chinese pond mussel</name>
    <name type="synonym">Anodonta woodiana</name>
    <dbReference type="NCBI Taxonomy" id="1069815"/>
    <lineage>
        <taxon>Eukaryota</taxon>
        <taxon>Metazoa</taxon>
        <taxon>Spiralia</taxon>
        <taxon>Lophotrochozoa</taxon>
        <taxon>Mollusca</taxon>
        <taxon>Bivalvia</taxon>
        <taxon>Autobranchia</taxon>
        <taxon>Heteroconchia</taxon>
        <taxon>Palaeoheterodonta</taxon>
        <taxon>Unionida</taxon>
        <taxon>Unionoidea</taxon>
        <taxon>Unionidae</taxon>
        <taxon>Unioninae</taxon>
        <taxon>Sinanodonta</taxon>
    </lineage>
</organism>
<sequence length="877" mass="100056">MSIEGTKTLNGMSNIHESEILTSKLTGEKRKIACEDAHRKTVSMCVCNECKFLHTVAPQFFKSPATVRETTASSFSGTTQPTETKSDNAKKEIESIVKDLFLNMQIPLRRKLDAKRKECMLRWEERSYPGTIITAVSEINIAMTDKNWKDCVQKTNATVEMIEIFPPNELPVQELLMNIYSYFSPTYAENWDFKMTIEYHDNDWICAVEKLLKTVPEEKYPYEVALLYFEITMRYLALQKSFENREYFKSRSLSAARKSKDQELQLFGTMLFVLAEWISTTDIGPAKQREYLFRLTFSLERSLQLAECLDDKRPTSLIQKMLQQVEVLLKRPYPKEIDHWMRRKLSMKIKYRWIKTPSHLDGSSLPLLKIKNAISQGDVFCVQQYLENQRWEHEDELIDCLNYSLAFCDDDGKQTMSKHFISWICKEFTKSHQPDKVLVWAASIAKNYSIDTYLVLICNYWGNVDQKFKDQCFFGLPVIYQEYNNVSDEDQSVQCSKTFLETTLSPIEAKHANKILSEVTDWLMNQYSNLEVIKPCHVRSTLLKVKKETCIVLYCRMKGFIPFGECEFPKTLSVGGISFPTDVREGFYIPAMLQQSAEGQNYPQLFRMGYSMGPQDKDIKATVGPFVKMEGNNVGFLTCAHAFGVPCNIKEALGTPVVHPAHGEYVAVNPMPADESICGYVDRIVFDIDPNNPVNVDVALIRLKPDKIPNKGCFARNIDAADPIRPQLLSFDHGEIMTKENIEEVLINPDGKIIKVGASSGVTSSNIFYSGSVAIRISDAELLHRHGHIFPPIIEGTRSYVMKGQYLIRSRSDMVFLIAGDSGSGVFYIDQSQRLRCIGIAIGFLANHTYEAVVTPIEDVLRALGLDENALMRFPVQ</sequence>
<dbReference type="Proteomes" id="UP001634394">
    <property type="component" value="Unassembled WGS sequence"/>
</dbReference>
<evidence type="ECO:0000313" key="1">
    <source>
        <dbReference type="EMBL" id="KAL3855395.1"/>
    </source>
</evidence>
<gene>
    <name evidence="1" type="ORF">ACJMK2_014606</name>
</gene>
<accession>A0ABD3V157</accession>
<protein>
    <submittedName>
        <fullName evidence="1">Uncharacterized protein</fullName>
    </submittedName>
</protein>
<proteinExistence type="predicted"/>
<comment type="caution">
    <text evidence="1">The sequence shown here is derived from an EMBL/GenBank/DDBJ whole genome shotgun (WGS) entry which is preliminary data.</text>
</comment>
<evidence type="ECO:0000313" key="2">
    <source>
        <dbReference type="Proteomes" id="UP001634394"/>
    </source>
</evidence>
<dbReference type="AlphaFoldDB" id="A0ABD3V157"/>
<name>A0ABD3V157_SINWO</name>